<accession>A0A9E2P256</accession>
<dbReference type="GO" id="GO:0047632">
    <property type="term" value="F:agmatine deiminase activity"/>
    <property type="evidence" value="ECO:0007669"/>
    <property type="project" value="TreeGrafter"/>
</dbReference>
<dbReference type="Pfam" id="PF04371">
    <property type="entry name" value="PAD_porph"/>
    <property type="match status" value="1"/>
</dbReference>
<keyword evidence="1" id="KW-0378">Hydrolase</keyword>
<dbReference type="AlphaFoldDB" id="A0A9E2P256"/>
<dbReference type="InterPro" id="IPR007466">
    <property type="entry name" value="Peptidyl-Arg-deiminase_porph"/>
</dbReference>
<dbReference type="Gene3D" id="3.75.10.10">
    <property type="entry name" value="L-arginine/glycine Amidinotransferase, Chain A"/>
    <property type="match status" value="1"/>
</dbReference>
<dbReference type="Proteomes" id="UP000823865">
    <property type="component" value="Unassembled WGS sequence"/>
</dbReference>
<gene>
    <name evidence="2" type="ORF">H9789_03685</name>
</gene>
<organism evidence="2 3">
    <name type="scientific">Candidatus Paraprevotella stercoravium</name>
    <dbReference type="NCBI Taxonomy" id="2838725"/>
    <lineage>
        <taxon>Bacteria</taxon>
        <taxon>Pseudomonadati</taxon>
        <taxon>Bacteroidota</taxon>
        <taxon>Bacteroidia</taxon>
        <taxon>Bacteroidales</taxon>
        <taxon>Prevotellaceae</taxon>
        <taxon>Paraprevotella</taxon>
    </lineage>
</organism>
<protein>
    <submittedName>
        <fullName evidence="2">Agmatine deiminase family protein</fullName>
    </submittedName>
</protein>
<dbReference type="EMBL" id="JAHLFU010000069">
    <property type="protein sequence ID" value="MBU3852920.1"/>
    <property type="molecule type" value="Genomic_DNA"/>
</dbReference>
<comment type="caution">
    <text evidence="2">The sequence shown here is derived from an EMBL/GenBank/DDBJ whole genome shotgun (WGS) entry which is preliminary data.</text>
</comment>
<dbReference type="GO" id="GO:0004668">
    <property type="term" value="F:protein-arginine deiminase activity"/>
    <property type="evidence" value="ECO:0007669"/>
    <property type="project" value="InterPro"/>
</dbReference>
<name>A0A9E2P256_9BACT</name>
<dbReference type="PANTHER" id="PTHR31377">
    <property type="entry name" value="AGMATINE DEIMINASE-RELATED"/>
    <property type="match status" value="1"/>
</dbReference>
<reference evidence="2" key="1">
    <citation type="journal article" date="2021" name="PeerJ">
        <title>Extensive microbial diversity within the chicken gut microbiome revealed by metagenomics and culture.</title>
        <authorList>
            <person name="Gilroy R."/>
            <person name="Ravi A."/>
            <person name="Getino M."/>
            <person name="Pursley I."/>
            <person name="Horton D.L."/>
            <person name="Alikhan N.F."/>
            <person name="Baker D."/>
            <person name="Gharbi K."/>
            <person name="Hall N."/>
            <person name="Watson M."/>
            <person name="Adriaenssens E.M."/>
            <person name="Foster-Nyarko E."/>
            <person name="Jarju S."/>
            <person name="Secka A."/>
            <person name="Antonio M."/>
            <person name="Oren A."/>
            <person name="Chaudhuri R.R."/>
            <person name="La Ragione R."/>
            <person name="Hildebrand F."/>
            <person name="Pallen M.J."/>
        </authorList>
    </citation>
    <scope>NUCLEOTIDE SEQUENCE</scope>
    <source>
        <strain evidence="2">G3-2149</strain>
    </source>
</reference>
<dbReference type="GO" id="GO:0009446">
    <property type="term" value="P:putrescine biosynthetic process"/>
    <property type="evidence" value="ECO:0007669"/>
    <property type="project" value="InterPro"/>
</dbReference>
<proteinExistence type="predicted"/>
<dbReference type="PANTHER" id="PTHR31377:SF0">
    <property type="entry name" value="AGMATINE DEIMINASE-RELATED"/>
    <property type="match status" value="1"/>
</dbReference>
<sequence>MGLQFNVRSQEKDNLTLELKFEEGNVVKLPKAEGPFLPAEWYPQSGVQLTWPHKDTDWCDLLPQVTECYVRMAYEIASREKLLIVTPEKEAVEKLLSEKLPANVLPNILWMECPTNDTWTRDHGFITCMSEQGAELLDFRFNGWGMKFAANYDNQINRRLFAAKMVRGDYRNHLGFVLEGGAIESDGEGTILTTSPCLLAPNRNEPKSREEIEEYLKQAFHAKRVLWLDHGYLAGDDTDSHVDTLARLCPNDTIAYVQCTDKDDEHYEELFRMEEQLKEFRTLEGEPYKLVPLPMADAAFDEDGQRLPATYANFLILNDAVLMPTYNQPAKDELALKQLQKAFPKHSIVGIDCRVLIEQHGSLHCCTMQYPAGVL</sequence>
<evidence type="ECO:0000313" key="3">
    <source>
        <dbReference type="Proteomes" id="UP000823865"/>
    </source>
</evidence>
<reference evidence="2" key="2">
    <citation type="submission" date="2021-04" db="EMBL/GenBank/DDBJ databases">
        <authorList>
            <person name="Gilroy R."/>
        </authorList>
    </citation>
    <scope>NUCLEOTIDE SEQUENCE</scope>
    <source>
        <strain evidence="2">G3-2149</strain>
    </source>
</reference>
<evidence type="ECO:0000256" key="1">
    <source>
        <dbReference type="ARBA" id="ARBA00022801"/>
    </source>
</evidence>
<evidence type="ECO:0000313" key="2">
    <source>
        <dbReference type="EMBL" id="MBU3852920.1"/>
    </source>
</evidence>
<dbReference type="SUPFAM" id="SSF55909">
    <property type="entry name" value="Pentein"/>
    <property type="match status" value="1"/>
</dbReference>